<dbReference type="PANTHER" id="PTHR44936">
    <property type="entry name" value="SENSOR PROTEIN CREC"/>
    <property type="match status" value="1"/>
</dbReference>
<evidence type="ECO:0000313" key="14">
    <source>
        <dbReference type="Proteomes" id="UP000011841"/>
    </source>
</evidence>
<dbReference type="PATRIC" id="fig|1245469.3.peg.1569"/>
<evidence type="ECO:0000256" key="10">
    <source>
        <dbReference type="SAM" id="Phobius"/>
    </source>
</evidence>
<evidence type="ECO:0000256" key="6">
    <source>
        <dbReference type="ARBA" id="ARBA00022679"/>
    </source>
</evidence>
<dbReference type="InterPro" id="IPR003594">
    <property type="entry name" value="HATPase_dom"/>
</dbReference>
<dbReference type="HOGENOM" id="CLU_000445_89_27_5"/>
<dbReference type="PROSITE" id="PS50885">
    <property type="entry name" value="HAMP"/>
    <property type="match status" value="1"/>
</dbReference>
<evidence type="ECO:0000256" key="1">
    <source>
        <dbReference type="ARBA" id="ARBA00000085"/>
    </source>
</evidence>
<dbReference type="GO" id="GO:0005524">
    <property type="term" value="F:ATP binding"/>
    <property type="evidence" value="ECO:0007669"/>
    <property type="project" value="UniProtKB-KW"/>
</dbReference>
<dbReference type="InterPro" id="IPR005467">
    <property type="entry name" value="His_kinase_dom"/>
</dbReference>
<dbReference type="OrthoDB" id="9804645at2"/>
<dbReference type="SUPFAM" id="SSF47384">
    <property type="entry name" value="Homodimeric domain of signal transducing histidine kinase"/>
    <property type="match status" value="1"/>
</dbReference>
<dbReference type="InterPro" id="IPR050980">
    <property type="entry name" value="2C_sensor_his_kinase"/>
</dbReference>
<dbReference type="Gene3D" id="3.30.565.10">
    <property type="entry name" value="Histidine kinase-like ATPase, C-terminal domain"/>
    <property type="match status" value="1"/>
</dbReference>
<keyword evidence="9" id="KW-0067">ATP-binding</keyword>
<keyword evidence="5" id="KW-0597">Phosphoprotein</keyword>
<sequence>MLGRLGFAGRLMAIVLFALVALWAVGLGWLFLSESREEIFRRLFPVPEQVSAIVQLIEKAGPAERPLILKAVNSERLQVTLTQERPEASADAMRRPLAERFLTLYLQSLQPRDVIVLRSRTGVPRWRDWRLGDYWRNAGRSVRFAVSLRDRDYVVFEASGATGPRLLGLPPGFGVGLLGALIGMAAVIAIAREARPLRQLSQSLGQFSSDATAVHVKPAGAPEIRKLISAVNDMQTRISELVRGRTLLLGAVSHDLKTYITRLRLRVERLPEPEQRDKAAGDLDEMTRLLEDALAVSRGGFAAIKRQPVDLTALLTGIVDDRRQSGAQISAELGHTPLIVLAEPTALRRLFINLIENALRFATRCTVRVLPEKDVVIAIDDDGPGIPADARNAVFEPFFRLDNSRSRSTGGSGLGLAIVKQIADAHGAHLDLSQSPEGGLRVRIAFPQAS</sequence>
<dbReference type="AlphaFoldDB" id="M4ZMU0"/>
<dbReference type="GO" id="GO:0005886">
    <property type="term" value="C:plasma membrane"/>
    <property type="evidence" value="ECO:0007669"/>
    <property type="project" value="UniProtKB-SubCell"/>
</dbReference>
<evidence type="ECO:0000256" key="9">
    <source>
        <dbReference type="ARBA" id="ARBA00022840"/>
    </source>
</evidence>
<keyword evidence="7" id="KW-0547">Nucleotide-binding</keyword>
<comment type="catalytic activity">
    <reaction evidence="1">
        <text>ATP + protein L-histidine = ADP + protein N-phospho-L-histidine.</text>
        <dbReference type="EC" id="2.7.13.3"/>
    </reaction>
</comment>
<dbReference type="EMBL" id="AP012603">
    <property type="protein sequence ID" value="BAM87540.1"/>
    <property type="molecule type" value="Genomic_DNA"/>
</dbReference>
<dbReference type="InterPro" id="IPR003660">
    <property type="entry name" value="HAMP_dom"/>
</dbReference>
<dbReference type="InterPro" id="IPR003661">
    <property type="entry name" value="HisK_dim/P_dom"/>
</dbReference>
<dbReference type="CDD" id="cd00082">
    <property type="entry name" value="HisKA"/>
    <property type="match status" value="1"/>
</dbReference>
<feature type="domain" description="HAMP" evidence="12">
    <location>
        <begin position="191"/>
        <end position="243"/>
    </location>
</feature>
<dbReference type="SUPFAM" id="SSF55874">
    <property type="entry name" value="ATPase domain of HSP90 chaperone/DNA topoisomerase II/histidine kinase"/>
    <property type="match status" value="1"/>
</dbReference>
<reference evidence="13 14" key="1">
    <citation type="journal article" date="2013" name="Appl. Environ. Microbiol.">
        <title>Genome analysis suggests that the soil oligotrophic bacterium Agromonas oligotrophica (Bradyrhizobium oligotrophicum) is a nitrogen-fixing symbiont of Aeschynomene indica.</title>
        <authorList>
            <person name="Okubo T."/>
            <person name="Fukushima S."/>
            <person name="Itakura M."/>
            <person name="Oshima K."/>
            <person name="Longtonglang A."/>
            <person name="Teaumroong N."/>
            <person name="Mitsui H."/>
            <person name="Hattori M."/>
            <person name="Hattori R."/>
            <person name="Hattori T."/>
            <person name="Minamisawa K."/>
        </authorList>
    </citation>
    <scope>NUCLEOTIDE SEQUENCE [LARGE SCALE GENOMIC DNA]</scope>
    <source>
        <strain evidence="13 14">S58</strain>
    </source>
</reference>
<evidence type="ECO:0000256" key="3">
    <source>
        <dbReference type="ARBA" id="ARBA00012438"/>
    </source>
</evidence>
<protein>
    <recommendedName>
        <fullName evidence="3">histidine kinase</fullName>
        <ecNumber evidence="3">2.7.13.3</ecNumber>
    </recommendedName>
</protein>
<dbReference type="Pfam" id="PF02518">
    <property type="entry name" value="HATPase_c"/>
    <property type="match status" value="1"/>
</dbReference>
<keyword evidence="10" id="KW-1133">Transmembrane helix</keyword>
<evidence type="ECO:0000259" key="12">
    <source>
        <dbReference type="PROSITE" id="PS50885"/>
    </source>
</evidence>
<dbReference type="KEGG" id="aol:S58_15320"/>
<dbReference type="SMART" id="SM00387">
    <property type="entry name" value="HATPase_c"/>
    <property type="match status" value="1"/>
</dbReference>
<evidence type="ECO:0000256" key="4">
    <source>
        <dbReference type="ARBA" id="ARBA00022475"/>
    </source>
</evidence>
<evidence type="ECO:0000256" key="5">
    <source>
        <dbReference type="ARBA" id="ARBA00022553"/>
    </source>
</evidence>
<dbReference type="InterPro" id="IPR004358">
    <property type="entry name" value="Sig_transdc_His_kin-like_C"/>
</dbReference>
<dbReference type="RefSeq" id="WP_015664670.1">
    <property type="nucleotide sequence ID" value="NC_020453.1"/>
</dbReference>
<feature type="transmembrane region" description="Helical" evidence="10">
    <location>
        <begin position="173"/>
        <end position="191"/>
    </location>
</feature>
<dbReference type="GeneID" id="301815471"/>
<dbReference type="eggNOG" id="COG2205">
    <property type="taxonomic scope" value="Bacteria"/>
</dbReference>
<dbReference type="PRINTS" id="PR00344">
    <property type="entry name" value="BCTRLSENSOR"/>
</dbReference>
<evidence type="ECO:0000256" key="8">
    <source>
        <dbReference type="ARBA" id="ARBA00022777"/>
    </source>
</evidence>
<dbReference type="SMART" id="SM00304">
    <property type="entry name" value="HAMP"/>
    <property type="match status" value="1"/>
</dbReference>
<feature type="domain" description="Histidine kinase" evidence="11">
    <location>
        <begin position="251"/>
        <end position="450"/>
    </location>
</feature>
<comment type="subcellular location">
    <subcellularLocation>
        <location evidence="2">Cell membrane</location>
        <topology evidence="2">Multi-pass membrane protein</topology>
    </subcellularLocation>
</comment>
<accession>M4ZMU0</accession>
<dbReference type="GO" id="GO:0000155">
    <property type="term" value="F:phosphorelay sensor kinase activity"/>
    <property type="evidence" value="ECO:0007669"/>
    <property type="project" value="InterPro"/>
</dbReference>
<keyword evidence="14" id="KW-1185">Reference proteome</keyword>
<evidence type="ECO:0000256" key="7">
    <source>
        <dbReference type="ARBA" id="ARBA00022741"/>
    </source>
</evidence>
<dbReference type="STRING" id="1245469.S58_15320"/>
<keyword evidence="6" id="KW-0808">Transferase</keyword>
<dbReference type="Pfam" id="PF00672">
    <property type="entry name" value="HAMP"/>
    <property type="match status" value="1"/>
</dbReference>
<dbReference type="Proteomes" id="UP000011841">
    <property type="component" value="Chromosome"/>
</dbReference>
<dbReference type="PANTHER" id="PTHR44936:SF10">
    <property type="entry name" value="SENSOR PROTEIN RSTB"/>
    <property type="match status" value="1"/>
</dbReference>
<name>M4ZMU0_9BRAD</name>
<feature type="transmembrane region" description="Helical" evidence="10">
    <location>
        <begin position="12"/>
        <end position="32"/>
    </location>
</feature>
<evidence type="ECO:0000313" key="13">
    <source>
        <dbReference type="EMBL" id="BAM87540.1"/>
    </source>
</evidence>
<keyword evidence="4" id="KW-1003">Cell membrane</keyword>
<dbReference type="PROSITE" id="PS50109">
    <property type="entry name" value="HIS_KIN"/>
    <property type="match status" value="1"/>
</dbReference>
<dbReference type="Gene3D" id="1.10.287.130">
    <property type="match status" value="1"/>
</dbReference>
<organism evidence="13 14">
    <name type="scientific">Bradyrhizobium oligotrophicum S58</name>
    <dbReference type="NCBI Taxonomy" id="1245469"/>
    <lineage>
        <taxon>Bacteria</taxon>
        <taxon>Pseudomonadati</taxon>
        <taxon>Pseudomonadota</taxon>
        <taxon>Alphaproteobacteria</taxon>
        <taxon>Hyphomicrobiales</taxon>
        <taxon>Nitrobacteraceae</taxon>
        <taxon>Bradyrhizobium</taxon>
    </lineage>
</organism>
<keyword evidence="8 13" id="KW-0418">Kinase</keyword>
<evidence type="ECO:0000259" key="11">
    <source>
        <dbReference type="PROSITE" id="PS50109"/>
    </source>
</evidence>
<dbReference type="EC" id="2.7.13.3" evidence="3"/>
<gene>
    <name evidence="13" type="ORF">S58_15320</name>
</gene>
<dbReference type="InterPro" id="IPR036890">
    <property type="entry name" value="HATPase_C_sf"/>
</dbReference>
<evidence type="ECO:0000256" key="2">
    <source>
        <dbReference type="ARBA" id="ARBA00004651"/>
    </source>
</evidence>
<proteinExistence type="predicted"/>
<dbReference type="InterPro" id="IPR036097">
    <property type="entry name" value="HisK_dim/P_sf"/>
</dbReference>
<keyword evidence="10" id="KW-0812">Transmembrane</keyword>
<keyword evidence="10" id="KW-0472">Membrane</keyword>